<dbReference type="OrthoDB" id="287041at2759"/>
<keyword evidence="5" id="KW-0999">Mitochondrion inner membrane</keyword>
<evidence type="ECO:0000256" key="2">
    <source>
        <dbReference type="ARBA" id="ARBA00006344"/>
    </source>
</evidence>
<dbReference type="AlphaFoldDB" id="A0A8I6WIA9"/>
<organism evidence="15 16">
    <name type="scientific">Hordeum vulgare subsp. vulgare</name>
    <name type="common">Domesticated barley</name>
    <dbReference type="NCBI Taxonomy" id="112509"/>
    <lineage>
        <taxon>Eukaryota</taxon>
        <taxon>Viridiplantae</taxon>
        <taxon>Streptophyta</taxon>
        <taxon>Embryophyta</taxon>
        <taxon>Tracheophyta</taxon>
        <taxon>Spermatophyta</taxon>
        <taxon>Magnoliopsida</taxon>
        <taxon>Liliopsida</taxon>
        <taxon>Poales</taxon>
        <taxon>Poaceae</taxon>
        <taxon>BOP clade</taxon>
        <taxon>Pooideae</taxon>
        <taxon>Triticodae</taxon>
        <taxon>Triticeae</taxon>
        <taxon>Hordeinae</taxon>
        <taxon>Hordeum</taxon>
    </lineage>
</organism>
<evidence type="ECO:0000256" key="12">
    <source>
        <dbReference type="RuleBase" id="RU365079"/>
    </source>
</evidence>
<evidence type="ECO:0000256" key="6">
    <source>
        <dbReference type="ARBA" id="ARBA00022927"/>
    </source>
</evidence>
<evidence type="ECO:0000256" key="1">
    <source>
        <dbReference type="ARBA" id="ARBA00004434"/>
    </source>
</evidence>
<keyword evidence="6 12" id="KW-0653">Protein transport</keyword>
<name>A0A8I6WIA9_HORVV</name>
<evidence type="ECO:0000313" key="15">
    <source>
        <dbReference type="EnsemblPlants" id="HORVU.MOREX.r3.1HG0077770.1"/>
    </source>
</evidence>
<dbReference type="SMR" id="A0A8I6WIA9"/>
<dbReference type="SMART" id="SM00577">
    <property type="entry name" value="CPDc"/>
    <property type="match status" value="1"/>
</dbReference>
<feature type="domain" description="FCP1 homology" evidence="14">
    <location>
        <begin position="189"/>
        <end position="334"/>
    </location>
</feature>
<keyword evidence="4" id="KW-0812">Transmembrane</keyword>
<protein>
    <recommendedName>
        <fullName evidence="12">Mitochondrial import inner membrane translocase subunit TIM50</fullName>
    </recommendedName>
</protein>
<gene>
    <name evidence="15" type="primary">LOC123447274</name>
</gene>
<comment type="similarity">
    <text evidence="2 12">Belongs to the TIM50 family.</text>
</comment>
<evidence type="ECO:0000256" key="5">
    <source>
        <dbReference type="ARBA" id="ARBA00022792"/>
    </source>
</evidence>
<evidence type="ECO:0000256" key="9">
    <source>
        <dbReference type="ARBA" id="ARBA00023010"/>
    </source>
</evidence>
<reference evidence="15" key="2">
    <citation type="submission" date="2020-10" db="EMBL/GenBank/DDBJ databases">
        <authorList>
            <person name="Scholz U."/>
            <person name="Mascher M."/>
            <person name="Fiebig A."/>
        </authorList>
    </citation>
    <scope>NUCLEOTIDE SEQUENCE [LARGE SCALE GENOMIC DNA]</scope>
    <source>
        <strain evidence="15">cv. Morex</strain>
    </source>
</reference>
<dbReference type="Gramene" id="HORVU.MOREX.r2.1HG0063170.1">
    <property type="protein sequence ID" value="HORVU.MOREX.r2.1HG0063170.1"/>
    <property type="gene ID" value="HORVU.MOREX.r2.1HG0063170"/>
</dbReference>
<dbReference type="InterPro" id="IPR023214">
    <property type="entry name" value="HAD_sf"/>
</dbReference>
<evidence type="ECO:0000256" key="10">
    <source>
        <dbReference type="ARBA" id="ARBA00023128"/>
    </source>
</evidence>
<proteinExistence type="inferred from homology"/>
<feature type="signal peptide" evidence="13">
    <location>
        <begin position="1"/>
        <end position="20"/>
    </location>
</feature>
<keyword evidence="13" id="KW-0732">Signal</keyword>
<dbReference type="CDD" id="cd07521">
    <property type="entry name" value="HAD_FCP1-like"/>
    <property type="match status" value="1"/>
</dbReference>
<dbReference type="RefSeq" id="XP_044979801.1">
    <property type="nucleotide sequence ID" value="XM_045123866.1"/>
</dbReference>
<dbReference type="PROSITE" id="PS50969">
    <property type="entry name" value="FCP1"/>
    <property type="match status" value="1"/>
</dbReference>
<dbReference type="Pfam" id="PF03031">
    <property type="entry name" value="NIF"/>
    <property type="match status" value="1"/>
</dbReference>
<reference evidence="15" key="3">
    <citation type="submission" date="2022-01" db="UniProtKB">
        <authorList>
            <consortium name="EnsemblPlants"/>
        </authorList>
    </citation>
    <scope>IDENTIFICATION</scope>
    <source>
        <strain evidence="15">subsp. vulgare</strain>
    </source>
</reference>
<keyword evidence="3 12" id="KW-0813">Transport</keyword>
<dbReference type="InterPro" id="IPR036412">
    <property type="entry name" value="HAD-like_sf"/>
</dbReference>
<dbReference type="InterPro" id="IPR004274">
    <property type="entry name" value="FCP1_dom"/>
</dbReference>
<keyword evidence="9 12" id="KW-0811">Translocation</keyword>
<reference evidence="16" key="1">
    <citation type="journal article" date="2012" name="Nature">
        <title>A physical, genetic and functional sequence assembly of the barley genome.</title>
        <authorList>
            <consortium name="The International Barley Genome Sequencing Consortium"/>
            <person name="Mayer K.F."/>
            <person name="Waugh R."/>
            <person name="Brown J.W."/>
            <person name="Schulman A."/>
            <person name="Langridge P."/>
            <person name="Platzer M."/>
            <person name="Fincher G.B."/>
            <person name="Muehlbauer G.J."/>
            <person name="Sato K."/>
            <person name="Close T.J."/>
            <person name="Wise R.P."/>
            <person name="Stein N."/>
        </authorList>
    </citation>
    <scope>NUCLEOTIDE SEQUENCE [LARGE SCALE GENOMIC DNA]</scope>
    <source>
        <strain evidence="16">cv. Morex</strain>
    </source>
</reference>
<evidence type="ECO:0000256" key="4">
    <source>
        <dbReference type="ARBA" id="ARBA00022692"/>
    </source>
</evidence>
<dbReference type="GO" id="GO:0030150">
    <property type="term" value="P:protein import into mitochondrial matrix"/>
    <property type="evidence" value="ECO:0000318"/>
    <property type="project" value="GO_Central"/>
</dbReference>
<dbReference type="Gramene" id="HORVU.MOREX.r3.1HG0077770.1">
    <property type="protein sequence ID" value="HORVU.MOREX.r3.1HG0077770.1"/>
    <property type="gene ID" value="HORVU.MOREX.r3.1HG0077770"/>
</dbReference>
<comment type="subcellular location">
    <subcellularLocation>
        <location evidence="1 12">Mitochondrion inner membrane</location>
        <topology evidence="1 12">Single-pass membrane protein</topology>
    </subcellularLocation>
</comment>
<evidence type="ECO:0000313" key="16">
    <source>
        <dbReference type="Proteomes" id="UP000011116"/>
    </source>
</evidence>
<dbReference type="FunFam" id="3.40.50.1000:FF:000019">
    <property type="entry name" value="Mitochondrial import inner membrane translocase subunit TIM50"/>
    <property type="match status" value="1"/>
</dbReference>
<feature type="chain" id="PRO_5035253382" description="Mitochondrial import inner membrane translocase subunit TIM50" evidence="13">
    <location>
        <begin position="21"/>
        <end position="381"/>
    </location>
</feature>
<keyword evidence="16" id="KW-1185">Reference proteome</keyword>
<dbReference type="EnsemblPlants" id="HORVU.MOREX.r3.1HG0077770.1">
    <property type="protein sequence ID" value="HORVU.MOREX.r3.1HG0077770.1"/>
    <property type="gene ID" value="HORVU.MOREX.r3.1HG0077770"/>
</dbReference>
<keyword evidence="7 12" id="KW-0809">Transit peptide</keyword>
<evidence type="ECO:0000256" key="13">
    <source>
        <dbReference type="SAM" id="SignalP"/>
    </source>
</evidence>
<sequence>MLRLAAARSRALLLPRAAAALASTAAPSSSSYSSYARGAPSSSSYAYRAASSAAAAAASGAGGEAAAAAAAPPPPAARKGWVRGLLKFGVFAAFVGAIGGAGYATHAYSLAEVDQKTLEFRKEMTTPIPLAQDASEFEKFRARAYETARKVPVAAIELYLEIRSRIEDHVVGFTEPASDKLLPDLHPQDQNNIFTLVVDLNDTLVCTDWQRERGWKTFKRPGVEAFLQHMSTLYEVVVYSDQLQMYVDPVVERLEPKDGQLQIHKLSRPATKYQDGKHYRDLSKLNRNPAQVLYVSAHALESCLQPENCVAIKPWKLEIDDTELLDLIPFLEYLAMARPSDIRAVLASYQGHDVAKEFRKRNKELERHRQEKQQRKSIWRR</sequence>
<evidence type="ECO:0000256" key="3">
    <source>
        <dbReference type="ARBA" id="ARBA00022448"/>
    </source>
</evidence>
<dbReference type="PANTHER" id="PTHR12210">
    <property type="entry name" value="DULLARD PROTEIN PHOSPHATASE"/>
    <property type="match status" value="1"/>
</dbReference>
<dbReference type="SUPFAM" id="SSF56784">
    <property type="entry name" value="HAD-like"/>
    <property type="match status" value="1"/>
</dbReference>
<dbReference type="Gene3D" id="3.40.50.1000">
    <property type="entry name" value="HAD superfamily/HAD-like"/>
    <property type="match status" value="1"/>
</dbReference>
<evidence type="ECO:0000259" key="14">
    <source>
        <dbReference type="PROSITE" id="PS50969"/>
    </source>
</evidence>
<keyword evidence="11" id="KW-0472">Membrane</keyword>
<comment type="function">
    <text evidence="12">Essential component of the TIM23 complex, a complex that mediates the translocation of transit peptide-containing proteins across the mitochondrial inner membrane.</text>
</comment>
<dbReference type="Proteomes" id="UP000011116">
    <property type="component" value="Chromosome 1H"/>
</dbReference>
<dbReference type="InterPro" id="IPR050365">
    <property type="entry name" value="TIM50"/>
</dbReference>
<accession>A0A8I6WIA9</accession>
<evidence type="ECO:0000256" key="11">
    <source>
        <dbReference type="ARBA" id="ARBA00023136"/>
    </source>
</evidence>
<dbReference type="GO" id="GO:0005744">
    <property type="term" value="C:TIM23 mitochondrial import inner membrane translocase complex"/>
    <property type="evidence" value="ECO:0000318"/>
    <property type="project" value="GO_Central"/>
</dbReference>
<evidence type="ECO:0000256" key="7">
    <source>
        <dbReference type="ARBA" id="ARBA00022946"/>
    </source>
</evidence>
<dbReference type="GeneID" id="123447274"/>
<evidence type="ECO:0000256" key="8">
    <source>
        <dbReference type="ARBA" id="ARBA00022989"/>
    </source>
</evidence>
<keyword evidence="8" id="KW-1133">Transmembrane helix</keyword>
<keyword evidence="10 12" id="KW-0496">Mitochondrion</keyword>
<comment type="subunit">
    <text evidence="12">Component of the TIM23 complex.</text>
</comment>
<dbReference type="KEGG" id="hvg:123447274"/>